<reference evidence="1" key="2">
    <citation type="journal article" date="2015" name="Fish Shellfish Immunol.">
        <title>Early steps in the European eel (Anguilla anguilla)-Vibrio vulnificus interaction in the gills: Role of the RtxA13 toxin.</title>
        <authorList>
            <person name="Callol A."/>
            <person name="Pajuelo D."/>
            <person name="Ebbesson L."/>
            <person name="Teles M."/>
            <person name="MacKenzie S."/>
            <person name="Amaro C."/>
        </authorList>
    </citation>
    <scope>NUCLEOTIDE SEQUENCE</scope>
</reference>
<evidence type="ECO:0000313" key="1">
    <source>
        <dbReference type="EMBL" id="JAH50996.1"/>
    </source>
</evidence>
<dbReference type="EMBL" id="GBXM01057581">
    <property type="protein sequence ID" value="JAH50996.1"/>
    <property type="molecule type" value="Transcribed_RNA"/>
</dbReference>
<sequence>MTPHFELRKLFSEYKCRGHLLFLMQVHSLRFERLQIQYALHNITLHYITFIWQTLLSKAAHNKCIPKVIGTTTKYICTNAS</sequence>
<accession>A0A0E9TBL4</accession>
<name>A0A0E9TBL4_ANGAN</name>
<dbReference type="AlphaFoldDB" id="A0A0E9TBL4"/>
<organism evidence="1">
    <name type="scientific">Anguilla anguilla</name>
    <name type="common">European freshwater eel</name>
    <name type="synonym">Muraena anguilla</name>
    <dbReference type="NCBI Taxonomy" id="7936"/>
    <lineage>
        <taxon>Eukaryota</taxon>
        <taxon>Metazoa</taxon>
        <taxon>Chordata</taxon>
        <taxon>Craniata</taxon>
        <taxon>Vertebrata</taxon>
        <taxon>Euteleostomi</taxon>
        <taxon>Actinopterygii</taxon>
        <taxon>Neopterygii</taxon>
        <taxon>Teleostei</taxon>
        <taxon>Anguilliformes</taxon>
        <taxon>Anguillidae</taxon>
        <taxon>Anguilla</taxon>
    </lineage>
</organism>
<reference evidence="1" key="1">
    <citation type="submission" date="2014-11" db="EMBL/GenBank/DDBJ databases">
        <authorList>
            <person name="Amaro Gonzalez C."/>
        </authorList>
    </citation>
    <scope>NUCLEOTIDE SEQUENCE</scope>
</reference>
<proteinExistence type="predicted"/>
<protein>
    <submittedName>
        <fullName evidence="1">Uncharacterized protein</fullName>
    </submittedName>
</protein>